<evidence type="ECO:0008006" key="3">
    <source>
        <dbReference type="Google" id="ProtNLM"/>
    </source>
</evidence>
<evidence type="ECO:0000313" key="1">
    <source>
        <dbReference type="EMBL" id="PWF45407.1"/>
    </source>
</evidence>
<dbReference type="AlphaFoldDB" id="A0A2U2HHL3"/>
<organism evidence="1 2">
    <name type="scientific">Massilia glaciei</name>
    <dbReference type="NCBI Taxonomy" id="1524097"/>
    <lineage>
        <taxon>Bacteria</taxon>
        <taxon>Pseudomonadati</taxon>
        <taxon>Pseudomonadota</taxon>
        <taxon>Betaproteobacteria</taxon>
        <taxon>Burkholderiales</taxon>
        <taxon>Oxalobacteraceae</taxon>
        <taxon>Telluria group</taxon>
        <taxon>Massilia</taxon>
    </lineage>
</organism>
<dbReference type="SUPFAM" id="SSF48371">
    <property type="entry name" value="ARM repeat"/>
    <property type="match status" value="1"/>
</dbReference>
<dbReference type="Proteomes" id="UP000241421">
    <property type="component" value="Unassembled WGS sequence"/>
</dbReference>
<accession>A0A2U2HHL3</accession>
<sequence>MIPHLEHVLSCSEIPHLISYAKDGSGYVREAAIKRCVALAAPELLPAIVACLNDWVPQVRHAARAASITLLPFIPASHWMAVLPSIHQLLAAGRTDHSVWLATFEGHLLEWLDTDHLVEGVRCGDAKMARACFHILEQHKLITPPELLALALGSRSDIVLSLQAVRMCARMPQHMQPAAYLTALRSHFGAVRTIALSALLAPQCEANAHDIAMGALFDVQSSVRSLAIAFLLKQEVDVGSVYRLALEARSTVKVMQVALTSLASLRRPDDVALFQSFAQDASGPVRLVALASWFKTINADKDLIALAALADDAPRVRKFAIDLVRKHGAYIPMSTARACLAARRDFALLWMFSQSDKWNWIESVALVALAGPHDNLLKPVLADELENWMLAAHSHSFTRPTPEQKSFLNAPSTRSVLQTLVGTVTPVLDRELALWPHV</sequence>
<evidence type="ECO:0000313" key="2">
    <source>
        <dbReference type="Proteomes" id="UP000241421"/>
    </source>
</evidence>
<reference evidence="1 2" key="1">
    <citation type="submission" date="2018-04" db="EMBL/GenBank/DDBJ databases">
        <title>Massilia violaceinigra sp. nov., a novel purple-pigmented bacterium isolated from Tianshan glacier, Xinjiang, China.</title>
        <authorList>
            <person name="Wang H."/>
        </authorList>
    </citation>
    <scope>NUCLEOTIDE SEQUENCE [LARGE SCALE GENOMIC DNA]</scope>
    <source>
        <strain evidence="1 2">B448-2</strain>
    </source>
</reference>
<protein>
    <recommendedName>
        <fullName evidence="3">HEAT repeat domain-containing protein</fullName>
    </recommendedName>
</protein>
<proteinExistence type="predicted"/>
<gene>
    <name evidence="1" type="ORF">C7C56_017850</name>
</gene>
<dbReference type="InterPro" id="IPR011989">
    <property type="entry name" value="ARM-like"/>
</dbReference>
<dbReference type="EMBL" id="PXWF02000255">
    <property type="protein sequence ID" value="PWF45407.1"/>
    <property type="molecule type" value="Genomic_DNA"/>
</dbReference>
<dbReference type="Gene3D" id="1.25.10.10">
    <property type="entry name" value="Leucine-rich Repeat Variant"/>
    <property type="match status" value="1"/>
</dbReference>
<comment type="caution">
    <text evidence="1">The sequence shown here is derived from an EMBL/GenBank/DDBJ whole genome shotgun (WGS) entry which is preliminary data.</text>
</comment>
<dbReference type="InterPro" id="IPR016024">
    <property type="entry name" value="ARM-type_fold"/>
</dbReference>
<keyword evidence="2" id="KW-1185">Reference proteome</keyword>
<name>A0A2U2HHL3_9BURK</name>